<dbReference type="GO" id="GO:0006826">
    <property type="term" value="P:iron ion transport"/>
    <property type="evidence" value="ECO:0007669"/>
    <property type="project" value="UniProtKB-KW"/>
</dbReference>
<evidence type="ECO:0000313" key="17">
    <source>
        <dbReference type="Proteomes" id="UP001165565"/>
    </source>
</evidence>
<evidence type="ECO:0000259" key="15">
    <source>
        <dbReference type="Pfam" id="PF07715"/>
    </source>
</evidence>
<keyword evidence="4" id="KW-0410">Iron transport</keyword>
<dbReference type="InterPro" id="IPR036942">
    <property type="entry name" value="Beta-barrel_TonB_sf"/>
</dbReference>
<keyword evidence="6" id="KW-0408">Iron</keyword>
<keyword evidence="7" id="KW-0406">Ion transport</keyword>
<keyword evidence="13" id="KW-0732">Signal</keyword>
<evidence type="ECO:0000313" key="16">
    <source>
        <dbReference type="EMBL" id="MCW6536699.1"/>
    </source>
</evidence>
<evidence type="ECO:0000256" key="2">
    <source>
        <dbReference type="ARBA" id="ARBA00022448"/>
    </source>
</evidence>
<dbReference type="Pfam" id="PF07715">
    <property type="entry name" value="Plug"/>
    <property type="match status" value="1"/>
</dbReference>
<dbReference type="Proteomes" id="UP001165565">
    <property type="component" value="Unassembled WGS sequence"/>
</dbReference>
<evidence type="ECO:0000256" key="10">
    <source>
        <dbReference type="ARBA" id="ARBA00023237"/>
    </source>
</evidence>
<dbReference type="GO" id="GO:0009279">
    <property type="term" value="C:cell outer membrane"/>
    <property type="evidence" value="ECO:0007669"/>
    <property type="project" value="UniProtKB-SubCell"/>
</dbReference>
<dbReference type="Pfam" id="PF00593">
    <property type="entry name" value="TonB_dep_Rec_b-barrel"/>
    <property type="match status" value="1"/>
</dbReference>
<feature type="domain" description="TonB-dependent receptor-like beta-barrel" evidence="14">
    <location>
        <begin position="289"/>
        <end position="729"/>
    </location>
</feature>
<comment type="subcellular location">
    <subcellularLocation>
        <location evidence="1 11">Cell outer membrane</location>
        <topology evidence="1 11">Multi-pass membrane protein</topology>
    </subcellularLocation>
</comment>
<evidence type="ECO:0000256" key="4">
    <source>
        <dbReference type="ARBA" id="ARBA00022496"/>
    </source>
</evidence>
<keyword evidence="8 12" id="KW-0798">TonB box</keyword>
<proteinExistence type="inferred from homology"/>
<dbReference type="PROSITE" id="PS52016">
    <property type="entry name" value="TONB_DEPENDENT_REC_3"/>
    <property type="match status" value="1"/>
</dbReference>
<keyword evidence="17" id="KW-1185">Reference proteome</keyword>
<dbReference type="PANTHER" id="PTHR32552">
    <property type="entry name" value="FERRICHROME IRON RECEPTOR-RELATED"/>
    <property type="match status" value="1"/>
</dbReference>
<dbReference type="InterPro" id="IPR000531">
    <property type="entry name" value="Beta-barrel_TonB"/>
</dbReference>
<evidence type="ECO:0000256" key="6">
    <source>
        <dbReference type="ARBA" id="ARBA00023004"/>
    </source>
</evidence>
<gene>
    <name evidence="16" type="ORF">NEE01_18120</name>
</gene>
<feature type="signal peptide" evidence="13">
    <location>
        <begin position="1"/>
        <end position="18"/>
    </location>
</feature>
<keyword evidence="16" id="KW-0675">Receptor</keyword>
<evidence type="ECO:0000256" key="8">
    <source>
        <dbReference type="ARBA" id="ARBA00023077"/>
    </source>
</evidence>
<accession>A0AA41ZBN9</accession>
<evidence type="ECO:0000256" key="1">
    <source>
        <dbReference type="ARBA" id="ARBA00004571"/>
    </source>
</evidence>
<dbReference type="InterPro" id="IPR039426">
    <property type="entry name" value="TonB-dep_rcpt-like"/>
</dbReference>
<comment type="caution">
    <text evidence="16">The sequence shown here is derived from an EMBL/GenBank/DDBJ whole genome shotgun (WGS) entry which is preliminary data.</text>
</comment>
<evidence type="ECO:0000256" key="5">
    <source>
        <dbReference type="ARBA" id="ARBA00022692"/>
    </source>
</evidence>
<evidence type="ECO:0000256" key="7">
    <source>
        <dbReference type="ARBA" id="ARBA00023065"/>
    </source>
</evidence>
<keyword evidence="5 11" id="KW-0812">Transmembrane</keyword>
<feature type="chain" id="PRO_5041462888" evidence="13">
    <location>
        <begin position="19"/>
        <end position="766"/>
    </location>
</feature>
<keyword evidence="3 11" id="KW-1134">Transmembrane beta strand</keyword>
<dbReference type="AlphaFoldDB" id="A0AA41ZBN9"/>
<feature type="domain" description="TonB-dependent receptor plug" evidence="15">
    <location>
        <begin position="54"/>
        <end position="162"/>
    </location>
</feature>
<dbReference type="RefSeq" id="WP_265270366.1">
    <property type="nucleotide sequence ID" value="NZ_JANFAV010000015.1"/>
</dbReference>
<evidence type="ECO:0000256" key="9">
    <source>
        <dbReference type="ARBA" id="ARBA00023136"/>
    </source>
</evidence>
<keyword evidence="10 11" id="KW-0998">Cell outer membrane</keyword>
<evidence type="ECO:0000256" key="13">
    <source>
        <dbReference type="SAM" id="SignalP"/>
    </source>
</evidence>
<sequence length="766" mass="83228">MKRLGYCLIAGVSGLALAVPAAAQNAAGAEASASALPSAPGDIVVTAQRRSERLQDVGVSVSAVTSDALRASGISNAQAISKSIAGVTLDSVNSGTANAQLVVRGVSQSDFSSFQESPNSIYIDDIYLSSSGAAGFALYDLDRVEVLRGPQGTLFGRASSGGLANFLPKHPTKEWDGYAEIGFGSYADAYAEAAVGGPLTDKIRFRVAGRREVTNGWWINDMPAGRDTLENDFAGIRGQVEADLTDNFTARLSVSYDKNPRHRDGIYRSVPFYIVNGHPEPLPANVDAYGTGPGNDMTGYRNTNARASEGSFNNVGFFESERFSPSLFLTWQIGNATVTSISNYTRFKSNYREDCDGGPVDFCQEAFKQNLKQYSQELRINGTAGNLTYTAGTYYLNTDQKVLSAYRAPALSGSDFAYDDFNQVRQKLSSISVFGQIEYKFTPKLKLTIGARYSHDVKKFDSKAYFNQLGNAYVDGSAGSTVFDPPLLVYDFSQANPAVGNLARVVNDLWSGKVQLDYKPSDDVLIYAGVSRGSKGAGFNGNTTAALSPANYGQTAFKSEYLYDYEAGVKLQMFDRRATLNIGVFNYDYHRFQGFAYVGLLGIVGNYNGYFRGGEIELNAYPVPSVNVTLGVSYVRSKLHDVPTLYDGVRDEQGVNTPHWSVKGAISKDFQIGADKLTLRWSGDYIGDRYSSIDNNAATFVKGSFVHGARVTYHVESMGVDLSAFVDNISNVNRQTFSYDVTGTEGAVLRAYARPRWFGGSIRKQF</sequence>
<dbReference type="Gene3D" id="2.40.170.20">
    <property type="entry name" value="TonB-dependent receptor, beta-barrel domain"/>
    <property type="match status" value="1"/>
</dbReference>
<reference evidence="16" key="1">
    <citation type="submission" date="2022-06" db="EMBL/GenBank/DDBJ databases">
        <title>Sphingomonas sp. nov. isolated from rhizosphere soil of tomato.</title>
        <authorList>
            <person name="Dong H."/>
            <person name="Gao R."/>
        </authorList>
    </citation>
    <scope>NUCLEOTIDE SEQUENCE</scope>
    <source>
        <strain evidence="16">MMSM24</strain>
    </source>
</reference>
<keyword evidence="2 11" id="KW-0813">Transport</keyword>
<comment type="similarity">
    <text evidence="11 12">Belongs to the TonB-dependent receptor family.</text>
</comment>
<dbReference type="SUPFAM" id="SSF56935">
    <property type="entry name" value="Porins"/>
    <property type="match status" value="1"/>
</dbReference>
<dbReference type="InterPro" id="IPR012910">
    <property type="entry name" value="Plug_dom"/>
</dbReference>
<evidence type="ECO:0000256" key="11">
    <source>
        <dbReference type="PROSITE-ProRule" id="PRU01360"/>
    </source>
</evidence>
<evidence type="ECO:0000259" key="14">
    <source>
        <dbReference type="Pfam" id="PF00593"/>
    </source>
</evidence>
<keyword evidence="9 11" id="KW-0472">Membrane</keyword>
<evidence type="ECO:0000256" key="3">
    <source>
        <dbReference type="ARBA" id="ARBA00022452"/>
    </source>
</evidence>
<dbReference type="EMBL" id="JANFAV010000015">
    <property type="protein sequence ID" value="MCW6536699.1"/>
    <property type="molecule type" value="Genomic_DNA"/>
</dbReference>
<dbReference type="PANTHER" id="PTHR32552:SF81">
    <property type="entry name" value="TONB-DEPENDENT OUTER MEMBRANE RECEPTOR"/>
    <property type="match status" value="1"/>
</dbReference>
<evidence type="ECO:0000256" key="12">
    <source>
        <dbReference type="RuleBase" id="RU003357"/>
    </source>
</evidence>
<organism evidence="16 17">
    <name type="scientific">Sphingomonas lycopersici</name>
    <dbReference type="NCBI Taxonomy" id="2951807"/>
    <lineage>
        <taxon>Bacteria</taxon>
        <taxon>Pseudomonadati</taxon>
        <taxon>Pseudomonadota</taxon>
        <taxon>Alphaproteobacteria</taxon>
        <taxon>Sphingomonadales</taxon>
        <taxon>Sphingomonadaceae</taxon>
        <taxon>Sphingomonas</taxon>
    </lineage>
</organism>
<protein>
    <submittedName>
        <fullName evidence="16">TonB-dependent receptor</fullName>
    </submittedName>
</protein>
<name>A0AA41ZBN9_9SPHN</name>